<evidence type="ECO:0000313" key="1">
    <source>
        <dbReference type="EMBL" id="KAF5481844.1"/>
    </source>
</evidence>
<protein>
    <submittedName>
        <fullName evidence="1">Uncharacterized protein</fullName>
    </submittedName>
</protein>
<reference evidence="1" key="2">
    <citation type="submission" date="2020-03" db="EMBL/GenBank/DDBJ databases">
        <title>Walnut 2.0.</title>
        <authorList>
            <person name="Marrano A."/>
            <person name="Britton M."/>
            <person name="Zimin A.V."/>
            <person name="Zaini P.A."/>
            <person name="Workman R."/>
            <person name="Puiu D."/>
            <person name="Bianco L."/>
            <person name="Allen B.J."/>
            <person name="Troggio M."/>
            <person name="Leslie C.A."/>
            <person name="Timp W."/>
            <person name="Dendekar A."/>
            <person name="Salzberg S.L."/>
            <person name="Neale D.B."/>
        </authorList>
    </citation>
    <scope>NUCLEOTIDE SEQUENCE</scope>
    <source>
        <tissue evidence="1">Leaves</tissue>
    </source>
</reference>
<evidence type="ECO:0000313" key="2">
    <source>
        <dbReference type="Proteomes" id="UP000619265"/>
    </source>
</evidence>
<dbReference type="Proteomes" id="UP000619265">
    <property type="component" value="Unassembled WGS sequence"/>
</dbReference>
<reference evidence="1" key="1">
    <citation type="submission" date="2015-10" db="EMBL/GenBank/DDBJ databases">
        <authorList>
            <person name="Martinez-Garcia P.J."/>
            <person name="Crepeau M.W."/>
            <person name="Puiu D."/>
            <person name="Gonzalez-Ibeas D."/>
            <person name="Whalen J."/>
            <person name="Stevens K."/>
            <person name="Paul R."/>
            <person name="Butterfield T."/>
            <person name="Britton M."/>
            <person name="Reagan R."/>
            <person name="Chakraborty S."/>
            <person name="Walawage S.L."/>
            <person name="Vasquez-Gross H.A."/>
            <person name="Cardeno C."/>
            <person name="Famula R."/>
            <person name="Pratt K."/>
            <person name="Kuruganti S."/>
            <person name="Aradhya M.K."/>
            <person name="Leslie C.A."/>
            <person name="Dandekar A.M."/>
            <person name="Salzberg S.L."/>
            <person name="Wegrzyn J.L."/>
            <person name="Langley C.H."/>
            <person name="Neale D.B."/>
        </authorList>
    </citation>
    <scope>NUCLEOTIDE SEQUENCE</scope>
    <source>
        <tissue evidence="1">Leaves</tissue>
    </source>
</reference>
<dbReference type="AlphaFoldDB" id="A0A833YAF4"/>
<sequence>MFHKYIGIAASGDKLKASTRRLQLEISCLGSSLEAARHRAYLIESQLRQAPTLHNEAWIYGYWEGFERMRDILIENLEIDLCTLDLQELPPNKSAYYEMLTMGIEDMPLAFRDAPP</sequence>
<gene>
    <name evidence="1" type="ORF">F2P56_002464</name>
</gene>
<comment type="caution">
    <text evidence="1">The sequence shown here is derived from an EMBL/GenBank/DDBJ whole genome shotgun (WGS) entry which is preliminary data.</text>
</comment>
<name>A0A833YAF4_JUGRE</name>
<dbReference type="EMBL" id="LIHL02000001">
    <property type="protein sequence ID" value="KAF5481844.1"/>
    <property type="molecule type" value="Genomic_DNA"/>
</dbReference>
<organism evidence="1 2">
    <name type="scientific">Juglans regia</name>
    <name type="common">English walnut</name>
    <dbReference type="NCBI Taxonomy" id="51240"/>
    <lineage>
        <taxon>Eukaryota</taxon>
        <taxon>Viridiplantae</taxon>
        <taxon>Streptophyta</taxon>
        <taxon>Embryophyta</taxon>
        <taxon>Tracheophyta</taxon>
        <taxon>Spermatophyta</taxon>
        <taxon>Magnoliopsida</taxon>
        <taxon>eudicotyledons</taxon>
        <taxon>Gunneridae</taxon>
        <taxon>Pentapetalae</taxon>
        <taxon>rosids</taxon>
        <taxon>fabids</taxon>
        <taxon>Fagales</taxon>
        <taxon>Juglandaceae</taxon>
        <taxon>Juglans</taxon>
    </lineage>
</organism>
<accession>A0A833YAF4</accession>
<dbReference type="Gramene" id="Jr01_26600_p1">
    <property type="protein sequence ID" value="cds.Jr01_26600_p1"/>
    <property type="gene ID" value="Jr01_26600"/>
</dbReference>
<proteinExistence type="predicted"/>